<name>A0AAD8CA80_BIOPF</name>
<evidence type="ECO:0000256" key="1">
    <source>
        <dbReference type="SAM" id="SignalP"/>
    </source>
</evidence>
<comment type="caution">
    <text evidence="2">The sequence shown here is derived from an EMBL/GenBank/DDBJ whole genome shotgun (WGS) entry which is preliminary data.</text>
</comment>
<keyword evidence="3" id="KW-1185">Reference proteome</keyword>
<evidence type="ECO:0000313" key="2">
    <source>
        <dbReference type="EMBL" id="KAK0069256.1"/>
    </source>
</evidence>
<keyword evidence="1" id="KW-0732">Signal</keyword>
<proteinExistence type="predicted"/>
<evidence type="ECO:0000313" key="3">
    <source>
        <dbReference type="Proteomes" id="UP001233172"/>
    </source>
</evidence>
<accession>A0AAD8CA80</accession>
<reference evidence="2" key="1">
    <citation type="journal article" date="2023" name="PLoS Negl. Trop. Dis.">
        <title>A genome sequence for Biomphalaria pfeifferi, the major vector snail for the human-infecting parasite Schistosoma mansoni.</title>
        <authorList>
            <person name="Bu L."/>
            <person name="Lu L."/>
            <person name="Laidemitt M.R."/>
            <person name="Zhang S.M."/>
            <person name="Mutuku M."/>
            <person name="Mkoji G."/>
            <person name="Steinauer M."/>
            <person name="Loker E.S."/>
        </authorList>
    </citation>
    <scope>NUCLEOTIDE SEQUENCE</scope>
    <source>
        <strain evidence="2">KasaAsao</strain>
    </source>
</reference>
<gene>
    <name evidence="2" type="ORF">Bpfe_001438</name>
</gene>
<dbReference type="EMBL" id="JASAOG010000003">
    <property type="protein sequence ID" value="KAK0069256.1"/>
    <property type="molecule type" value="Genomic_DNA"/>
</dbReference>
<protein>
    <submittedName>
        <fullName evidence="2">Shell-related protein</fullName>
    </submittedName>
</protein>
<organism evidence="2 3">
    <name type="scientific">Biomphalaria pfeifferi</name>
    <name type="common">Bloodfluke planorb</name>
    <name type="synonym">Freshwater snail</name>
    <dbReference type="NCBI Taxonomy" id="112525"/>
    <lineage>
        <taxon>Eukaryota</taxon>
        <taxon>Metazoa</taxon>
        <taxon>Spiralia</taxon>
        <taxon>Lophotrochozoa</taxon>
        <taxon>Mollusca</taxon>
        <taxon>Gastropoda</taxon>
        <taxon>Heterobranchia</taxon>
        <taxon>Euthyneura</taxon>
        <taxon>Panpulmonata</taxon>
        <taxon>Hygrophila</taxon>
        <taxon>Lymnaeoidea</taxon>
        <taxon>Planorbidae</taxon>
        <taxon>Biomphalaria</taxon>
    </lineage>
</organism>
<feature type="chain" id="PRO_5041911322" evidence="1">
    <location>
        <begin position="38"/>
        <end position="337"/>
    </location>
</feature>
<sequence length="337" mass="37513">MGVVGEHGGGSHIKVKGSDCLLRKVFILCLWCQVAAGGKNLNQNLDVLNHLVFWPKFYFIAKLHLSSHKIYRNLAKKSSSFKSTPRFNVTMKMIAVLCLSCALVALSQAQDMTSMMFQAMGIEMPPLPPSMPQSLREHLYPQQQQLRRQQLYRLQQVAAARAAAYRKAAALQKATKNNPYSVVNKAPEKPELLVSQANVIRQPGVVNELVNKGNPYSVSRAGSSNNPIIRKTALGARRPAMPSIEMYRQYRQWRDQPRKIQEAQAAGCKLPVDSSAASILMFGDCRNPTARMVCQMEMMSCVNVGMSAMCCPFGMNKLAMDTISYVNKLQHFVSEVA</sequence>
<dbReference type="AlphaFoldDB" id="A0AAD8CA80"/>
<feature type="signal peptide" evidence="1">
    <location>
        <begin position="1"/>
        <end position="37"/>
    </location>
</feature>
<dbReference type="Proteomes" id="UP001233172">
    <property type="component" value="Unassembled WGS sequence"/>
</dbReference>
<reference evidence="2" key="2">
    <citation type="submission" date="2023-04" db="EMBL/GenBank/DDBJ databases">
        <authorList>
            <person name="Bu L."/>
            <person name="Lu L."/>
            <person name="Laidemitt M.R."/>
            <person name="Zhang S.M."/>
            <person name="Mutuku M."/>
            <person name="Mkoji G."/>
            <person name="Steinauer M."/>
            <person name="Loker E.S."/>
        </authorList>
    </citation>
    <scope>NUCLEOTIDE SEQUENCE</scope>
    <source>
        <strain evidence="2">KasaAsao</strain>
        <tissue evidence="2">Whole Snail</tissue>
    </source>
</reference>